<protein>
    <recommendedName>
        <fullName evidence="5">Septum formation initiator</fullName>
    </recommendedName>
</protein>
<gene>
    <name evidence="3" type="ORF">HPU229334_08940</name>
</gene>
<evidence type="ECO:0000256" key="2">
    <source>
        <dbReference type="SAM" id="Phobius"/>
    </source>
</evidence>
<proteinExistence type="predicted"/>
<evidence type="ECO:0008006" key="5">
    <source>
        <dbReference type="Google" id="ProtNLM"/>
    </source>
</evidence>
<keyword evidence="2" id="KW-0472">Membrane</keyword>
<evidence type="ECO:0000313" key="3">
    <source>
        <dbReference type="EMBL" id="KPH55385.1"/>
    </source>
</evidence>
<name>A0A0N1MQA1_9HELI</name>
<dbReference type="EMBL" id="JNOC01000044">
    <property type="protein sequence ID" value="KPH55385.1"/>
    <property type="molecule type" value="Genomic_DNA"/>
</dbReference>
<accession>A0A0N1MQA1</accession>
<dbReference type="STRING" id="35818.HPU229336_03410"/>
<evidence type="ECO:0000256" key="1">
    <source>
        <dbReference type="SAM" id="Coils"/>
    </source>
</evidence>
<dbReference type="Proteomes" id="UP000037997">
    <property type="component" value="Unassembled WGS sequence"/>
</dbReference>
<evidence type="ECO:0000313" key="4">
    <source>
        <dbReference type="Proteomes" id="UP000037997"/>
    </source>
</evidence>
<dbReference type="AlphaFoldDB" id="A0A0N1MQA1"/>
<keyword evidence="1" id="KW-0175">Coiled coil</keyword>
<dbReference type="PATRIC" id="fig|35818.11.peg.1767"/>
<comment type="caution">
    <text evidence="3">The sequence shown here is derived from an EMBL/GenBank/DDBJ whole genome shotgun (WGS) entry which is preliminary data.</text>
</comment>
<keyword evidence="2" id="KW-0812">Transmembrane</keyword>
<feature type="transmembrane region" description="Helical" evidence="2">
    <location>
        <begin position="20"/>
        <end position="39"/>
    </location>
</feature>
<sequence length="84" mass="9764">MGKRQDLKYYEGGFYKLLPFFSLFLAICIAGIYFGNLFFGTNSLSVLFELQNKEEQISKEVKNLMNENAKLQKELFELKGLEPQ</sequence>
<keyword evidence="2" id="KW-1133">Transmembrane helix</keyword>
<feature type="coiled-coil region" evidence="1">
    <location>
        <begin position="47"/>
        <end position="81"/>
    </location>
</feature>
<reference evidence="3 4" key="1">
    <citation type="submission" date="2014-06" db="EMBL/GenBank/DDBJ databases">
        <title>Helicobacter pullorum isolates in fresh chicken meat - phenotypic and genotypic features.</title>
        <authorList>
            <person name="Borges V."/>
            <person name="Santos A."/>
            <person name="Correia C.B."/>
            <person name="Saraiva M."/>
            <person name="Menard A."/>
            <person name="Vieira L."/>
            <person name="Sampaio D.A."/>
            <person name="Gomes J.P."/>
            <person name="Oleastro M."/>
        </authorList>
    </citation>
    <scope>NUCLEOTIDE SEQUENCE [LARGE SCALE GENOMIC DNA]</scope>
    <source>
        <strain evidence="3 4">229334/12</strain>
    </source>
</reference>
<organism evidence="3 4">
    <name type="scientific">Helicobacter pullorum</name>
    <dbReference type="NCBI Taxonomy" id="35818"/>
    <lineage>
        <taxon>Bacteria</taxon>
        <taxon>Pseudomonadati</taxon>
        <taxon>Campylobacterota</taxon>
        <taxon>Epsilonproteobacteria</taxon>
        <taxon>Campylobacterales</taxon>
        <taxon>Helicobacteraceae</taxon>
        <taxon>Helicobacter</taxon>
    </lineage>
</organism>
<dbReference type="RefSeq" id="WP_054198263.1">
    <property type="nucleotide sequence ID" value="NZ_CANTXR010000002.1"/>
</dbReference>